<evidence type="ECO:0000256" key="5">
    <source>
        <dbReference type="HAMAP-Rule" id="MF_00235"/>
    </source>
</evidence>
<gene>
    <name evidence="5" type="primary">adk</name>
    <name evidence="8" type="ORF">A2647_04005</name>
</gene>
<comment type="pathway">
    <text evidence="5">Purine metabolism; AMP biosynthesis via salvage pathway; AMP from ADP: step 1/1.</text>
</comment>
<feature type="binding site" evidence="5">
    <location>
        <begin position="13"/>
        <end position="18"/>
    </location>
    <ligand>
        <name>ATP</name>
        <dbReference type="ChEBI" id="CHEBI:30616"/>
    </ligand>
</feature>
<comment type="catalytic activity">
    <reaction evidence="5 7">
        <text>AMP + ATP = 2 ADP</text>
        <dbReference type="Rhea" id="RHEA:12973"/>
        <dbReference type="ChEBI" id="CHEBI:30616"/>
        <dbReference type="ChEBI" id="CHEBI:456215"/>
        <dbReference type="ChEBI" id="CHEBI:456216"/>
        <dbReference type="EC" id="2.7.4.3"/>
    </reaction>
</comment>
<evidence type="ECO:0000256" key="4">
    <source>
        <dbReference type="ARBA" id="ARBA00022777"/>
    </source>
</evidence>
<dbReference type="Pfam" id="PF00406">
    <property type="entry name" value="ADK"/>
    <property type="match status" value="1"/>
</dbReference>
<keyword evidence="2 5" id="KW-0545">Nucleotide biosynthesis</keyword>
<feature type="binding site" evidence="5">
    <location>
        <begin position="95"/>
        <end position="98"/>
    </location>
    <ligand>
        <name>AMP</name>
        <dbReference type="ChEBI" id="CHEBI:456215"/>
    </ligand>
</feature>
<keyword evidence="1 5" id="KW-0808">Transferase</keyword>
<name>A0A1F6V8D1_9BACT</name>
<dbReference type="GO" id="GO:0044209">
    <property type="term" value="P:AMP salvage"/>
    <property type="evidence" value="ECO:0007669"/>
    <property type="project" value="UniProtKB-UniRule"/>
</dbReference>
<comment type="function">
    <text evidence="5">Catalyzes the reversible transfer of the terminal phosphate group between ATP and AMP. Plays an important role in cellular energy homeostasis and in adenine nucleotide metabolism.</text>
</comment>
<comment type="subcellular location">
    <subcellularLocation>
        <location evidence="5 7">Cytoplasm</location>
    </subcellularLocation>
</comment>
<dbReference type="InterPro" id="IPR027417">
    <property type="entry name" value="P-loop_NTPase"/>
</dbReference>
<keyword evidence="5" id="KW-0963">Cytoplasm</keyword>
<dbReference type="PANTHER" id="PTHR23359">
    <property type="entry name" value="NUCLEOTIDE KINASE"/>
    <property type="match status" value="1"/>
</dbReference>
<sequence length="195" mass="22086">MDAQTFIFFGIVGSGKGTQVKLLMSFLKTKDGKGCVYAYPGNEYRKLVESGNYTGHLVKDVMHRGELLPGFLTDAIVANILISSLTSEEHLIADGYPREVEQSISFEKMMKFYNREDVKIIYIEVGKEEAMKRNLLRGRMDDTPEGIEKRFNEYINKVVPAMNYFKGKSGYAIYTIDGEQSIENVHKDIITALGF</sequence>
<dbReference type="Gene3D" id="3.40.50.300">
    <property type="entry name" value="P-loop containing nucleotide triphosphate hydrolases"/>
    <property type="match status" value="1"/>
</dbReference>
<comment type="caution">
    <text evidence="8">The sequence shown here is derived from an EMBL/GenBank/DDBJ whole genome shotgun (WGS) entry which is preliminary data.</text>
</comment>
<accession>A0A1F6V8D1</accession>
<comment type="caution">
    <text evidence="5">Lacks conserved residue(s) required for the propagation of feature annotation.</text>
</comment>
<feature type="binding site" evidence="5">
    <location>
        <position position="102"/>
    </location>
    <ligand>
        <name>AMP</name>
        <dbReference type="ChEBI" id="CHEBI:456215"/>
    </ligand>
</feature>
<dbReference type="PRINTS" id="PR00094">
    <property type="entry name" value="ADENYLTKNASE"/>
</dbReference>
<dbReference type="GO" id="GO:0004017">
    <property type="term" value="F:AMP kinase activity"/>
    <property type="evidence" value="ECO:0007669"/>
    <property type="project" value="UniProtKB-UniRule"/>
</dbReference>
<comment type="similarity">
    <text evidence="5 6">Belongs to the adenylate kinase family.</text>
</comment>
<evidence type="ECO:0000256" key="1">
    <source>
        <dbReference type="ARBA" id="ARBA00022679"/>
    </source>
</evidence>
<feature type="binding site" evidence="5">
    <location>
        <position position="139"/>
    </location>
    <ligand>
        <name>AMP</name>
        <dbReference type="ChEBI" id="CHEBI:456215"/>
    </ligand>
</feature>
<feature type="binding site" evidence="5">
    <location>
        <position position="45"/>
    </location>
    <ligand>
        <name>AMP</name>
        <dbReference type="ChEBI" id="CHEBI:456215"/>
    </ligand>
</feature>
<reference evidence="8 9" key="1">
    <citation type="journal article" date="2016" name="Nat. Commun.">
        <title>Thousands of microbial genomes shed light on interconnected biogeochemical processes in an aquifer system.</title>
        <authorList>
            <person name="Anantharaman K."/>
            <person name="Brown C.T."/>
            <person name="Hug L.A."/>
            <person name="Sharon I."/>
            <person name="Castelle C.J."/>
            <person name="Probst A.J."/>
            <person name="Thomas B.C."/>
            <person name="Singh A."/>
            <person name="Wilkins M.J."/>
            <person name="Karaoz U."/>
            <person name="Brodie E.L."/>
            <person name="Williams K.H."/>
            <person name="Hubbard S.S."/>
            <person name="Banfield J.F."/>
        </authorList>
    </citation>
    <scope>NUCLEOTIDE SEQUENCE [LARGE SCALE GENOMIC DNA]</scope>
</reference>
<comment type="domain">
    <text evidence="5">Consists of three domains, a large central CORE domain and two small peripheral domains, NMPbind and LID, which undergo movements during catalysis. The LID domain closes over the site of phosphoryl transfer upon ATP binding. Assembling and dissambling the active center during each catalytic cycle provides an effective means to prevent ATP hydrolysis.</text>
</comment>
<evidence type="ECO:0000313" key="9">
    <source>
        <dbReference type="Proteomes" id="UP000177370"/>
    </source>
</evidence>
<dbReference type="AlphaFoldDB" id="A0A1F6V8D1"/>
<proteinExistence type="inferred from homology"/>
<dbReference type="InterPro" id="IPR000850">
    <property type="entry name" value="Adenylat/UMP-CMP_kin"/>
</dbReference>
<keyword evidence="4 5" id="KW-0418">Kinase</keyword>
<organism evidence="8 9">
    <name type="scientific">Candidatus Nomurabacteria bacterium RIFCSPHIGHO2_01_FULL_40_24b</name>
    <dbReference type="NCBI Taxonomy" id="1801739"/>
    <lineage>
        <taxon>Bacteria</taxon>
        <taxon>Candidatus Nomuraibacteriota</taxon>
    </lineage>
</organism>
<keyword evidence="3 5" id="KW-0547">Nucleotide-binding</keyword>
<dbReference type="HAMAP" id="MF_00235">
    <property type="entry name" value="Adenylate_kinase_Adk"/>
    <property type="match status" value="1"/>
</dbReference>
<evidence type="ECO:0000256" key="2">
    <source>
        <dbReference type="ARBA" id="ARBA00022727"/>
    </source>
</evidence>
<feature type="binding site" evidence="5">
    <location>
        <position position="150"/>
    </location>
    <ligand>
        <name>AMP</name>
        <dbReference type="ChEBI" id="CHEBI:456215"/>
    </ligand>
</feature>
<feature type="binding site" evidence="5">
    <location>
        <position position="180"/>
    </location>
    <ligand>
        <name>ATP</name>
        <dbReference type="ChEBI" id="CHEBI:30616"/>
    </ligand>
</feature>
<evidence type="ECO:0000256" key="7">
    <source>
        <dbReference type="RuleBase" id="RU003331"/>
    </source>
</evidence>
<dbReference type="EC" id="2.7.4.3" evidence="5 7"/>
<dbReference type="SUPFAM" id="SSF52540">
    <property type="entry name" value="P-loop containing nucleoside triphosphate hydrolases"/>
    <property type="match status" value="1"/>
</dbReference>
<keyword evidence="5 7" id="KW-0067">ATP-binding</keyword>
<dbReference type="GO" id="GO:0005737">
    <property type="term" value="C:cytoplasm"/>
    <property type="evidence" value="ECO:0007669"/>
    <property type="project" value="UniProtKB-SubCell"/>
</dbReference>
<dbReference type="UniPathway" id="UPA00588">
    <property type="reaction ID" value="UER00649"/>
</dbReference>
<evidence type="ECO:0000256" key="6">
    <source>
        <dbReference type="RuleBase" id="RU003330"/>
    </source>
</evidence>
<protein>
    <recommendedName>
        <fullName evidence="5 7">Adenylate kinase</fullName>
        <shortName evidence="5">AK</shortName>
        <ecNumber evidence="5 7">2.7.4.3</ecNumber>
    </recommendedName>
    <alternativeName>
        <fullName evidence="5">ATP-AMP transphosphorylase</fullName>
    </alternativeName>
    <alternativeName>
        <fullName evidence="5">ATP:AMP phosphotransferase</fullName>
    </alternativeName>
    <alternativeName>
        <fullName evidence="5">Adenylate monophosphate kinase</fullName>
    </alternativeName>
</protein>
<dbReference type="Proteomes" id="UP000177370">
    <property type="component" value="Unassembled WGS sequence"/>
</dbReference>
<feature type="binding site" evidence="5">
    <location>
        <begin position="66"/>
        <end position="68"/>
    </location>
    <ligand>
        <name>AMP</name>
        <dbReference type="ChEBI" id="CHEBI:456215"/>
    </ligand>
</feature>
<evidence type="ECO:0000256" key="3">
    <source>
        <dbReference type="ARBA" id="ARBA00022741"/>
    </source>
</evidence>
<dbReference type="GO" id="GO:0005524">
    <property type="term" value="F:ATP binding"/>
    <property type="evidence" value="ECO:0007669"/>
    <property type="project" value="UniProtKB-UniRule"/>
</dbReference>
<comment type="subunit">
    <text evidence="5 7">Monomer.</text>
</comment>
<feature type="binding site" evidence="5">
    <location>
        <position position="137"/>
    </location>
    <ligand>
        <name>ATP</name>
        <dbReference type="ChEBI" id="CHEBI:30616"/>
    </ligand>
</feature>
<dbReference type="EMBL" id="MFTP01000010">
    <property type="protein sequence ID" value="OGI65940.1"/>
    <property type="molecule type" value="Genomic_DNA"/>
</dbReference>
<evidence type="ECO:0000313" key="8">
    <source>
        <dbReference type="EMBL" id="OGI65940.1"/>
    </source>
</evidence>